<proteinExistence type="predicted"/>
<dbReference type="EMBL" id="AP024484">
    <property type="protein sequence ID" value="BCS85582.1"/>
    <property type="molecule type" value="Genomic_DNA"/>
</dbReference>
<dbReference type="Pfam" id="PF18291">
    <property type="entry name" value="HU-HIG"/>
    <property type="match status" value="1"/>
</dbReference>
<dbReference type="Proteomes" id="UP001319045">
    <property type="component" value="Chromosome"/>
</dbReference>
<evidence type="ECO:0000313" key="4">
    <source>
        <dbReference type="Proteomes" id="UP001319045"/>
    </source>
</evidence>
<dbReference type="InterPro" id="IPR041607">
    <property type="entry name" value="HU-HIG"/>
</dbReference>
<accession>A0ABM7NYN4</accession>
<keyword evidence="1" id="KW-0238">DNA-binding</keyword>
<sequence>MPLNYKIYMNKNKKNLKTYNKFYARVIHTSTVETDEMAAIIERNCSVKKSDVLAVLTEMSEVMNDQLQDSKCVKLNGIGTFKLAISCIGADCIKDFNPTKNIKKVRVSFTPITKVDRATNKRIKNFTAGAKMKEYGQYTKITNKAPAGGDPNGGVVKP</sequence>
<evidence type="ECO:0000259" key="2">
    <source>
        <dbReference type="Pfam" id="PF18291"/>
    </source>
</evidence>
<dbReference type="SUPFAM" id="SSF47729">
    <property type="entry name" value="IHF-like DNA-binding proteins"/>
    <property type="match status" value="1"/>
</dbReference>
<organism evidence="3 4">
    <name type="scientific">Prevotella herbatica</name>
    <dbReference type="NCBI Taxonomy" id="2801997"/>
    <lineage>
        <taxon>Bacteria</taxon>
        <taxon>Pseudomonadati</taxon>
        <taxon>Bacteroidota</taxon>
        <taxon>Bacteroidia</taxon>
        <taxon>Bacteroidales</taxon>
        <taxon>Prevotellaceae</taxon>
        <taxon>Prevotella</taxon>
    </lineage>
</organism>
<evidence type="ECO:0000256" key="1">
    <source>
        <dbReference type="ARBA" id="ARBA00023125"/>
    </source>
</evidence>
<protein>
    <recommendedName>
        <fullName evidence="2">HU domain-containing protein</fullName>
    </recommendedName>
</protein>
<reference evidence="3 4" key="1">
    <citation type="journal article" date="2022" name="Int. J. Syst. Evol. Microbiol.">
        <title>Prevotella herbatica sp. nov., a plant polysaccharide-decomposing anaerobic bacterium isolated from a methanogenic reactor.</title>
        <authorList>
            <person name="Uek A."/>
            <person name="Tonouchi A."/>
            <person name="Kaku N."/>
            <person name="Ueki K."/>
        </authorList>
    </citation>
    <scope>NUCLEOTIDE SEQUENCE [LARGE SCALE GENOMIC DNA]</scope>
    <source>
        <strain evidence="3 4">WR041</strain>
    </source>
</reference>
<name>A0ABM7NYN4_9BACT</name>
<gene>
    <name evidence="3" type="ORF">prwr041_14750</name>
</gene>
<dbReference type="InterPro" id="IPR010992">
    <property type="entry name" value="IHF-like_DNA-bd_dom_sf"/>
</dbReference>
<feature type="domain" description="HU" evidence="2">
    <location>
        <begin position="1"/>
        <end position="121"/>
    </location>
</feature>
<evidence type="ECO:0000313" key="3">
    <source>
        <dbReference type="EMBL" id="BCS85582.1"/>
    </source>
</evidence>
<keyword evidence="4" id="KW-1185">Reference proteome</keyword>
<dbReference type="Gene3D" id="4.10.520.10">
    <property type="entry name" value="IHF-like DNA-binding proteins"/>
    <property type="match status" value="1"/>
</dbReference>